<feature type="domain" description="N-acetyltransferase" evidence="1">
    <location>
        <begin position="34"/>
        <end position="189"/>
    </location>
</feature>
<dbReference type="RefSeq" id="WP_284291425.1">
    <property type="nucleotide sequence ID" value="NZ_BSUK01000001.1"/>
</dbReference>
<proteinExistence type="predicted"/>
<dbReference type="Proteomes" id="UP001157091">
    <property type="component" value="Unassembled WGS sequence"/>
</dbReference>
<name>A0ABQ6HXX6_9MICO</name>
<sequence>MSSRPADAAVLRTDRLLLRRWDPADPADVDFLFDTYSRWEVQRFIGRVPRVMEHRDEALARAQAWADRGDEPPYGIWAATRADDGSRLGSVLLKSIPASGPTEPLEPSGDTEIGWHFHPDAWGHGYASEGAAAVLAAGFAAGLDRVVAVTNPKNLASQAVCRRLGMTALGLSDAYYNATCALFEIIETSK</sequence>
<dbReference type="Gene3D" id="3.40.630.30">
    <property type="match status" value="1"/>
</dbReference>
<evidence type="ECO:0000313" key="3">
    <source>
        <dbReference type="Proteomes" id="UP001157091"/>
    </source>
</evidence>
<reference evidence="3" key="1">
    <citation type="journal article" date="2019" name="Int. J. Syst. Evol. Microbiol.">
        <title>The Global Catalogue of Microorganisms (GCM) 10K type strain sequencing project: providing services to taxonomists for standard genome sequencing and annotation.</title>
        <authorList>
            <consortium name="The Broad Institute Genomics Platform"/>
            <consortium name="The Broad Institute Genome Sequencing Center for Infectious Disease"/>
            <person name="Wu L."/>
            <person name="Ma J."/>
        </authorList>
    </citation>
    <scope>NUCLEOTIDE SEQUENCE [LARGE SCALE GENOMIC DNA]</scope>
    <source>
        <strain evidence="3">NBRC 106348</strain>
    </source>
</reference>
<organism evidence="2 3">
    <name type="scientific">Luteimicrobium album</name>
    <dbReference type="NCBI Taxonomy" id="1054550"/>
    <lineage>
        <taxon>Bacteria</taxon>
        <taxon>Bacillati</taxon>
        <taxon>Actinomycetota</taxon>
        <taxon>Actinomycetes</taxon>
        <taxon>Micrococcales</taxon>
        <taxon>Luteimicrobium</taxon>
    </lineage>
</organism>
<comment type="caution">
    <text evidence="2">The sequence shown here is derived from an EMBL/GenBank/DDBJ whole genome shotgun (WGS) entry which is preliminary data.</text>
</comment>
<evidence type="ECO:0000313" key="2">
    <source>
        <dbReference type="EMBL" id="GMA22425.1"/>
    </source>
</evidence>
<dbReference type="PANTHER" id="PTHR43792">
    <property type="entry name" value="GNAT FAMILY, PUTATIVE (AFU_ORTHOLOGUE AFUA_3G00765)-RELATED-RELATED"/>
    <property type="match status" value="1"/>
</dbReference>
<dbReference type="InterPro" id="IPR051531">
    <property type="entry name" value="N-acetyltransferase"/>
</dbReference>
<dbReference type="PROSITE" id="PS51186">
    <property type="entry name" value="GNAT"/>
    <property type="match status" value="1"/>
</dbReference>
<protein>
    <submittedName>
        <fullName evidence="2">Acetyltransferase</fullName>
    </submittedName>
</protein>
<evidence type="ECO:0000259" key="1">
    <source>
        <dbReference type="PROSITE" id="PS51186"/>
    </source>
</evidence>
<accession>A0ABQ6HXX6</accession>
<dbReference type="Pfam" id="PF13302">
    <property type="entry name" value="Acetyltransf_3"/>
    <property type="match status" value="1"/>
</dbReference>
<dbReference type="InterPro" id="IPR016181">
    <property type="entry name" value="Acyl_CoA_acyltransferase"/>
</dbReference>
<dbReference type="InterPro" id="IPR000182">
    <property type="entry name" value="GNAT_dom"/>
</dbReference>
<dbReference type="PANTHER" id="PTHR43792:SF1">
    <property type="entry name" value="N-ACETYLTRANSFERASE DOMAIN-CONTAINING PROTEIN"/>
    <property type="match status" value="1"/>
</dbReference>
<gene>
    <name evidence="2" type="ORF">GCM10025864_01840</name>
</gene>
<keyword evidence="3" id="KW-1185">Reference proteome</keyword>
<dbReference type="EMBL" id="BSUK01000001">
    <property type="protein sequence ID" value="GMA22425.1"/>
    <property type="molecule type" value="Genomic_DNA"/>
</dbReference>
<dbReference type="SUPFAM" id="SSF55729">
    <property type="entry name" value="Acyl-CoA N-acyltransferases (Nat)"/>
    <property type="match status" value="1"/>
</dbReference>